<dbReference type="AlphaFoldDB" id="A0A367GNP3"/>
<dbReference type="FunFam" id="3.30.565.10:FF:000010">
    <property type="entry name" value="Sensor histidine kinase RcsC"/>
    <property type="match status" value="1"/>
</dbReference>
<dbReference type="SMART" id="SM00388">
    <property type="entry name" value="HisKA"/>
    <property type="match status" value="1"/>
</dbReference>
<dbReference type="InterPro" id="IPR042463">
    <property type="entry name" value="HNOB_dom_associated_sf"/>
</dbReference>
<feature type="domain" description="PAS" evidence="16">
    <location>
        <begin position="258"/>
        <end position="328"/>
    </location>
</feature>
<evidence type="ECO:0000256" key="12">
    <source>
        <dbReference type="PROSITE-ProRule" id="PRU00110"/>
    </source>
</evidence>
<evidence type="ECO:0000259" key="14">
    <source>
        <dbReference type="PROSITE" id="PS50109"/>
    </source>
</evidence>
<dbReference type="InterPro" id="IPR003594">
    <property type="entry name" value="HATPase_dom"/>
</dbReference>
<evidence type="ECO:0000256" key="6">
    <source>
        <dbReference type="ARBA" id="ARBA00022692"/>
    </source>
</evidence>
<dbReference type="Pfam" id="PF02518">
    <property type="entry name" value="HATPase_c"/>
    <property type="match status" value="1"/>
</dbReference>
<keyword evidence="11" id="KW-0472">Membrane</keyword>
<dbReference type="InterPro" id="IPR036097">
    <property type="entry name" value="HisK_dim/P_sf"/>
</dbReference>
<dbReference type="SMART" id="SM00387">
    <property type="entry name" value="HATPase_c"/>
    <property type="match status" value="1"/>
</dbReference>
<dbReference type="SMART" id="SM00073">
    <property type="entry name" value="HPT"/>
    <property type="match status" value="1"/>
</dbReference>
<evidence type="ECO:0000256" key="11">
    <source>
        <dbReference type="ARBA" id="ARBA00023136"/>
    </source>
</evidence>
<dbReference type="Pfam" id="PF00072">
    <property type="entry name" value="Response_reg"/>
    <property type="match status" value="1"/>
</dbReference>
<evidence type="ECO:0000256" key="3">
    <source>
        <dbReference type="ARBA" id="ARBA00012438"/>
    </source>
</evidence>
<keyword evidence="6" id="KW-0812">Transmembrane</keyword>
<dbReference type="PANTHER" id="PTHR45339:SF1">
    <property type="entry name" value="HYBRID SIGNAL TRANSDUCTION HISTIDINE KINASE J"/>
    <property type="match status" value="1"/>
</dbReference>
<evidence type="ECO:0000256" key="4">
    <source>
        <dbReference type="ARBA" id="ARBA00022475"/>
    </source>
</evidence>
<dbReference type="InterPro" id="IPR005467">
    <property type="entry name" value="His_kinase_dom"/>
</dbReference>
<dbReference type="CDD" id="cd16922">
    <property type="entry name" value="HATPase_EvgS-ArcB-TorS-like"/>
    <property type="match status" value="1"/>
</dbReference>
<reference evidence="19 20" key="1">
    <citation type="submission" date="2018-05" db="EMBL/GenBank/DDBJ databases">
        <title>Mucilaginibacter hurinus sp. nov., isolated from briquette warehouse soil.</title>
        <authorList>
            <person name="Choi L."/>
        </authorList>
    </citation>
    <scope>NUCLEOTIDE SEQUENCE [LARGE SCALE GENOMIC DNA]</scope>
    <source>
        <strain evidence="19 20">ZR32</strain>
    </source>
</reference>
<dbReference type="Gene3D" id="3.30.450.260">
    <property type="entry name" value="Haem NO binding associated domain"/>
    <property type="match status" value="1"/>
</dbReference>
<keyword evidence="4" id="KW-1003">Cell membrane</keyword>
<dbReference type="SUPFAM" id="SSF55785">
    <property type="entry name" value="PYP-like sensor domain (PAS domain)"/>
    <property type="match status" value="2"/>
</dbReference>
<dbReference type="InterPro" id="IPR003661">
    <property type="entry name" value="HisK_dim/P_dom"/>
</dbReference>
<dbReference type="NCBIfam" id="TIGR00229">
    <property type="entry name" value="sensory_box"/>
    <property type="match status" value="2"/>
</dbReference>
<dbReference type="InterPro" id="IPR036641">
    <property type="entry name" value="HPT_dom_sf"/>
</dbReference>
<dbReference type="PROSITE" id="PS50110">
    <property type="entry name" value="RESPONSE_REGULATORY"/>
    <property type="match status" value="1"/>
</dbReference>
<dbReference type="Gene3D" id="3.40.50.2300">
    <property type="match status" value="1"/>
</dbReference>
<dbReference type="InterPro" id="IPR013655">
    <property type="entry name" value="PAS_fold_3"/>
</dbReference>
<dbReference type="CDD" id="cd00130">
    <property type="entry name" value="PAS"/>
    <property type="match status" value="1"/>
</dbReference>
<dbReference type="InterPro" id="IPR036890">
    <property type="entry name" value="HATPase_C_sf"/>
</dbReference>
<keyword evidence="20" id="KW-1185">Reference proteome</keyword>
<dbReference type="PROSITE" id="PS50109">
    <property type="entry name" value="HIS_KIN"/>
    <property type="match status" value="1"/>
</dbReference>
<dbReference type="CDD" id="cd17546">
    <property type="entry name" value="REC_hyHK_CKI1_RcsC-like"/>
    <property type="match status" value="1"/>
</dbReference>
<evidence type="ECO:0000256" key="10">
    <source>
        <dbReference type="ARBA" id="ARBA00023012"/>
    </source>
</evidence>
<dbReference type="PROSITE" id="PS50112">
    <property type="entry name" value="PAS"/>
    <property type="match status" value="1"/>
</dbReference>
<dbReference type="SUPFAM" id="SSF47384">
    <property type="entry name" value="Homodimeric domain of signal transducing histidine kinase"/>
    <property type="match status" value="1"/>
</dbReference>
<dbReference type="GO" id="GO:0000155">
    <property type="term" value="F:phosphorelay sensor kinase activity"/>
    <property type="evidence" value="ECO:0007669"/>
    <property type="project" value="InterPro"/>
</dbReference>
<feature type="domain" description="HPt" evidence="18">
    <location>
        <begin position="823"/>
        <end position="912"/>
    </location>
</feature>
<evidence type="ECO:0000259" key="15">
    <source>
        <dbReference type="PROSITE" id="PS50110"/>
    </source>
</evidence>
<gene>
    <name evidence="19" type="ORF">DJ568_07935</name>
</gene>
<dbReference type="RefSeq" id="WP_114004735.1">
    <property type="nucleotide sequence ID" value="NZ_QGDC01000004.1"/>
</dbReference>
<dbReference type="InterPro" id="IPR008207">
    <property type="entry name" value="Sig_transdc_His_kin_Hpt_dom"/>
</dbReference>
<keyword evidence="9" id="KW-1133">Transmembrane helix</keyword>
<accession>A0A367GNP3</accession>
<keyword evidence="5 13" id="KW-0597">Phosphoprotein</keyword>
<dbReference type="InterPro" id="IPR000700">
    <property type="entry name" value="PAS-assoc_C"/>
</dbReference>
<protein>
    <recommendedName>
        <fullName evidence="3">histidine kinase</fullName>
        <ecNumber evidence="3">2.7.13.3</ecNumber>
    </recommendedName>
</protein>
<keyword evidence="7" id="KW-0547">Nucleotide-binding</keyword>
<feature type="domain" description="Response regulatory" evidence="15">
    <location>
        <begin position="646"/>
        <end position="764"/>
    </location>
</feature>
<feature type="domain" description="Histidine kinase" evidence="14">
    <location>
        <begin position="401"/>
        <end position="622"/>
    </location>
</feature>
<dbReference type="InterPro" id="IPR035965">
    <property type="entry name" value="PAS-like_dom_sf"/>
</dbReference>
<dbReference type="EMBL" id="QGDC01000004">
    <property type="protein sequence ID" value="RCH55112.1"/>
    <property type="molecule type" value="Genomic_DNA"/>
</dbReference>
<evidence type="ECO:0000313" key="19">
    <source>
        <dbReference type="EMBL" id="RCH55112.1"/>
    </source>
</evidence>
<evidence type="ECO:0000259" key="17">
    <source>
        <dbReference type="PROSITE" id="PS50113"/>
    </source>
</evidence>
<evidence type="ECO:0000256" key="7">
    <source>
        <dbReference type="ARBA" id="ARBA00022741"/>
    </source>
</evidence>
<evidence type="ECO:0000256" key="8">
    <source>
        <dbReference type="ARBA" id="ARBA00022840"/>
    </source>
</evidence>
<dbReference type="CDD" id="cd00082">
    <property type="entry name" value="HisKA"/>
    <property type="match status" value="1"/>
</dbReference>
<evidence type="ECO:0000256" key="5">
    <source>
        <dbReference type="ARBA" id="ARBA00022553"/>
    </source>
</evidence>
<evidence type="ECO:0000256" key="13">
    <source>
        <dbReference type="PROSITE-ProRule" id="PRU00169"/>
    </source>
</evidence>
<dbReference type="InterPro" id="IPR013656">
    <property type="entry name" value="PAS_4"/>
</dbReference>
<comment type="catalytic activity">
    <reaction evidence="1">
        <text>ATP + protein L-histidine = ADP + protein N-phospho-L-histidine.</text>
        <dbReference type="EC" id="2.7.13.3"/>
    </reaction>
</comment>
<dbReference type="GO" id="GO:0005886">
    <property type="term" value="C:plasma membrane"/>
    <property type="evidence" value="ECO:0007669"/>
    <property type="project" value="UniProtKB-SubCell"/>
</dbReference>
<dbReference type="SUPFAM" id="SSF52172">
    <property type="entry name" value="CheY-like"/>
    <property type="match status" value="1"/>
</dbReference>
<evidence type="ECO:0000256" key="2">
    <source>
        <dbReference type="ARBA" id="ARBA00004651"/>
    </source>
</evidence>
<dbReference type="PANTHER" id="PTHR45339">
    <property type="entry name" value="HYBRID SIGNAL TRANSDUCTION HISTIDINE KINASE J"/>
    <property type="match status" value="1"/>
</dbReference>
<dbReference type="InterPro" id="IPR000014">
    <property type="entry name" value="PAS"/>
</dbReference>
<sequence>MSVSHYIFSTEQFNRLFPYYIIISKGLKIDLCATAYNNLLTPSGRTSFDRLFKVDGIVNVTNEALTRYVGKSICITPVSQPGINLHGQLEYLPQTDQFLFAGNAIKSNVNVEQPSVASSASKNALQERLNFYEDILAGAPADIVIFDTDHRYIYINKTAVKDTSLRERLIGLKDEDYCWLTNRPENVMQERRANFEEALKTRQVVSWEEKVTGKDGKISHSLLNLYPLLNNNNEVKWVIGCGMDLTNRKNAEDQLKMSERKYRNLYNLNPGLIYTHDMSGMVMSINPAISNTLGYSEAQVINTNIKSFLHAQDHEKVQYMYHDKLQQQGAVKGICRAVHKNGKDIVYLFYQNYIAGAEGEEPYVIGFAHNITDRILIEKELRAAKNTTQAAARAKEIFLANMSHEIRTPMNGILGLNNLLIKTDLNEQQKGYANLISGSVNSLLDIVNDILDIEKIGTGRLELENKPFNISNKIKRTLQLFQYKSKEKGLDLVLNNRLPDEFSVTGDQYRFAQILSNLINNSIKFTRRGSITVSSSLLYNSDDKVLLEFSVKDTGIGIPEDRIGVIFDPFVQASSSLTRKFGGTGLGLSICKSLVEMQGGHIKVYSKVNAGTEFIFSLTYKKSKIVSGNYNDVLEAIEPDLLNNKKILVAEDVELNQFLVRNLLESWGCKVDVAFNGEEAVEKVKATDYDLVLMDIQMPEMDGLTATRLIRQLNNPKQSDLPIIALTANALMGDADYYIDAGMDDCVTKPYTEEFLYERMVNALKNTGKLRGHKPVIEKAEVAVNDNLFSDSAKNELTQQPEQMDDAKKLYDLTMIETISKNNIEFINKMLVMFCDVTGQDLAKVKDAAARGDWEVVGQVAHKLKSTVGNMGVDTLKEVLQKLEQRNSDDPHKLVNELEKTLNNVKAQIKSDHPEAFAASIS</sequence>
<dbReference type="SUPFAM" id="SSF47226">
    <property type="entry name" value="Histidine-containing phosphotransfer domain, HPT domain"/>
    <property type="match status" value="1"/>
</dbReference>
<dbReference type="Gene3D" id="3.30.565.10">
    <property type="entry name" value="Histidine kinase-like ATPase, C-terminal domain"/>
    <property type="match status" value="1"/>
</dbReference>
<dbReference type="SMART" id="SM00091">
    <property type="entry name" value="PAS"/>
    <property type="match status" value="2"/>
</dbReference>
<dbReference type="SMART" id="SM00448">
    <property type="entry name" value="REC"/>
    <property type="match status" value="1"/>
</dbReference>
<dbReference type="PROSITE" id="PS50894">
    <property type="entry name" value="HPT"/>
    <property type="match status" value="1"/>
</dbReference>
<feature type="modified residue" description="4-aspartylphosphate" evidence="13">
    <location>
        <position position="695"/>
    </location>
</feature>
<name>A0A367GNP3_9SPHI</name>
<dbReference type="OrthoDB" id="9811889at2"/>
<organism evidence="19 20">
    <name type="scientific">Mucilaginibacter hurinus</name>
    <dbReference type="NCBI Taxonomy" id="2201324"/>
    <lineage>
        <taxon>Bacteria</taxon>
        <taxon>Pseudomonadati</taxon>
        <taxon>Bacteroidota</taxon>
        <taxon>Sphingobacteriia</taxon>
        <taxon>Sphingobacteriales</taxon>
        <taxon>Sphingobacteriaceae</taxon>
        <taxon>Mucilaginibacter</taxon>
    </lineage>
</organism>
<dbReference type="Gene3D" id="1.10.287.130">
    <property type="match status" value="1"/>
</dbReference>
<keyword evidence="8" id="KW-0067">ATP-binding</keyword>
<evidence type="ECO:0000256" key="1">
    <source>
        <dbReference type="ARBA" id="ARBA00000085"/>
    </source>
</evidence>
<dbReference type="Pfam" id="PF08447">
    <property type="entry name" value="PAS_3"/>
    <property type="match status" value="1"/>
</dbReference>
<dbReference type="PRINTS" id="PR00344">
    <property type="entry name" value="BCTRLSENSOR"/>
</dbReference>
<dbReference type="PROSITE" id="PS50113">
    <property type="entry name" value="PAC"/>
    <property type="match status" value="1"/>
</dbReference>
<dbReference type="GO" id="GO:0005524">
    <property type="term" value="F:ATP binding"/>
    <property type="evidence" value="ECO:0007669"/>
    <property type="project" value="UniProtKB-KW"/>
</dbReference>
<keyword evidence="10" id="KW-0902">Two-component regulatory system</keyword>
<dbReference type="InterPro" id="IPR011006">
    <property type="entry name" value="CheY-like_superfamily"/>
</dbReference>
<evidence type="ECO:0000313" key="20">
    <source>
        <dbReference type="Proteomes" id="UP000253209"/>
    </source>
</evidence>
<comment type="caution">
    <text evidence="19">The sequence shown here is derived from an EMBL/GenBank/DDBJ whole genome shotgun (WGS) entry which is preliminary data.</text>
</comment>
<dbReference type="InterPro" id="IPR001789">
    <property type="entry name" value="Sig_transdc_resp-reg_receiver"/>
</dbReference>
<feature type="modified residue" description="Phosphohistidine" evidence="12">
    <location>
        <position position="862"/>
    </location>
</feature>
<dbReference type="Pfam" id="PF00512">
    <property type="entry name" value="HisKA"/>
    <property type="match status" value="1"/>
</dbReference>
<dbReference type="EC" id="2.7.13.3" evidence="3"/>
<comment type="subcellular location">
    <subcellularLocation>
        <location evidence="2">Cell membrane</location>
        <topology evidence="2">Multi-pass membrane protein</topology>
    </subcellularLocation>
</comment>
<dbReference type="Gene3D" id="3.30.450.20">
    <property type="entry name" value="PAS domain"/>
    <property type="match status" value="2"/>
</dbReference>
<proteinExistence type="predicted"/>
<feature type="domain" description="PAC" evidence="17">
    <location>
        <begin position="205"/>
        <end position="257"/>
    </location>
</feature>
<dbReference type="InterPro" id="IPR004358">
    <property type="entry name" value="Sig_transdc_His_kin-like_C"/>
</dbReference>
<dbReference type="Pfam" id="PF01627">
    <property type="entry name" value="Hpt"/>
    <property type="match status" value="1"/>
</dbReference>
<dbReference type="Gene3D" id="1.20.120.160">
    <property type="entry name" value="HPT domain"/>
    <property type="match status" value="1"/>
</dbReference>
<evidence type="ECO:0000259" key="18">
    <source>
        <dbReference type="PROSITE" id="PS50894"/>
    </source>
</evidence>
<dbReference type="Proteomes" id="UP000253209">
    <property type="component" value="Unassembled WGS sequence"/>
</dbReference>
<evidence type="ECO:0000256" key="9">
    <source>
        <dbReference type="ARBA" id="ARBA00022989"/>
    </source>
</evidence>
<evidence type="ECO:0000259" key="16">
    <source>
        <dbReference type="PROSITE" id="PS50112"/>
    </source>
</evidence>
<dbReference type="SUPFAM" id="SSF55874">
    <property type="entry name" value="ATPase domain of HSP90 chaperone/DNA topoisomerase II/histidine kinase"/>
    <property type="match status" value="1"/>
</dbReference>
<dbReference type="Pfam" id="PF08448">
    <property type="entry name" value="PAS_4"/>
    <property type="match status" value="1"/>
</dbReference>